<dbReference type="AlphaFoldDB" id="A0A1V3C157"/>
<keyword evidence="4" id="KW-1185">Reference proteome</keyword>
<keyword evidence="2" id="KW-0732">Signal</keyword>
<keyword evidence="1" id="KW-1133">Transmembrane helix</keyword>
<keyword evidence="1" id="KW-0472">Membrane</keyword>
<keyword evidence="1" id="KW-0812">Transmembrane</keyword>
<evidence type="ECO:0000256" key="2">
    <source>
        <dbReference type="SAM" id="SignalP"/>
    </source>
</evidence>
<accession>A0A1V3C157</accession>
<evidence type="ECO:0000256" key="1">
    <source>
        <dbReference type="SAM" id="Phobius"/>
    </source>
</evidence>
<evidence type="ECO:0000313" key="3">
    <source>
        <dbReference type="EMBL" id="OOC54372.1"/>
    </source>
</evidence>
<dbReference type="OrthoDB" id="3429568at2"/>
<feature type="transmembrane region" description="Helical" evidence="1">
    <location>
        <begin position="209"/>
        <end position="234"/>
    </location>
</feature>
<dbReference type="RefSeq" id="WP_143832925.1">
    <property type="nucleotide sequence ID" value="NZ_MCOK01000001.1"/>
</dbReference>
<dbReference type="EMBL" id="MCOK01000001">
    <property type="protein sequence ID" value="OOC54372.1"/>
    <property type="molecule type" value="Genomic_DNA"/>
</dbReference>
<organism evidence="3 4">
    <name type="scientific">Nocardiopsis sinuspersici</name>
    <dbReference type="NCBI Taxonomy" id="501010"/>
    <lineage>
        <taxon>Bacteria</taxon>
        <taxon>Bacillati</taxon>
        <taxon>Actinomycetota</taxon>
        <taxon>Actinomycetes</taxon>
        <taxon>Streptosporangiales</taxon>
        <taxon>Nocardiopsidaceae</taxon>
        <taxon>Nocardiopsis</taxon>
    </lineage>
</organism>
<gene>
    <name evidence="3" type="ORF">NOSIN_11605</name>
</gene>
<dbReference type="STRING" id="501010.NOSIN_11605"/>
<evidence type="ECO:0000313" key="4">
    <source>
        <dbReference type="Proteomes" id="UP000189004"/>
    </source>
</evidence>
<reference evidence="4" key="1">
    <citation type="submission" date="2016-08" db="EMBL/GenBank/DDBJ databases">
        <authorList>
            <person name="Tokovenko B."/>
            <person name="Kalinowski J."/>
        </authorList>
    </citation>
    <scope>NUCLEOTIDE SEQUENCE [LARGE SCALE GENOMIC DNA]</scope>
    <source>
        <strain evidence="4">UTMC102</strain>
    </source>
</reference>
<proteinExistence type="predicted"/>
<sequence>MQHPPSFTRPLVLAGLLALLLSAPAMAHASPEHGSFSSQTAEFYTRMLAEHDGVFVEEELAGVLDRRATADELRALLDEYHVTLDVVVIAGRGERSAAHHLAWAVHERTYDPVLVLPVDDLHIGHADLRASGLPKSAAGYASLTGGWHEPPEDKLERVLRISDDPDVDALAEQALRELYSRADVVVADADQASQEEPPRAALTWREYGWVPWAGGATGALLVYAAAVAALRWYWHGRPARRKDSL</sequence>
<feature type="chain" id="PRO_5039079406" evidence="2">
    <location>
        <begin position="28"/>
        <end position="245"/>
    </location>
</feature>
<dbReference type="Proteomes" id="UP000189004">
    <property type="component" value="Unassembled WGS sequence"/>
</dbReference>
<comment type="caution">
    <text evidence="3">The sequence shown here is derived from an EMBL/GenBank/DDBJ whole genome shotgun (WGS) entry which is preliminary data.</text>
</comment>
<protein>
    <submittedName>
        <fullName evidence="3">Uncharacterized protein</fullName>
    </submittedName>
</protein>
<name>A0A1V3C157_9ACTN</name>
<feature type="signal peptide" evidence="2">
    <location>
        <begin position="1"/>
        <end position="27"/>
    </location>
</feature>